<reference evidence="2 3" key="1">
    <citation type="submission" date="2018-10" db="EMBL/GenBank/DDBJ databases">
        <title>Genomic Encyclopedia of Archaeal and Bacterial Type Strains, Phase II (KMG-II): from individual species to whole genera.</title>
        <authorList>
            <person name="Goeker M."/>
        </authorList>
    </citation>
    <scope>NUCLEOTIDE SEQUENCE [LARGE SCALE GENOMIC DNA]</scope>
    <source>
        <strain evidence="2 3">DSM 11927</strain>
    </source>
</reference>
<comment type="caution">
    <text evidence="2">The sequence shown here is derived from an EMBL/GenBank/DDBJ whole genome shotgun (WGS) entry which is preliminary data.</text>
</comment>
<proteinExistence type="predicted"/>
<dbReference type="AlphaFoldDB" id="A0A495R1L9"/>
<feature type="transmembrane region" description="Helical" evidence="1">
    <location>
        <begin position="91"/>
        <end position="110"/>
    </location>
</feature>
<keyword evidence="1" id="KW-0472">Membrane</keyword>
<name>A0A495R1L9_9EURY</name>
<accession>A0A495R1L9</accession>
<keyword evidence="1" id="KW-0812">Transmembrane</keyword>
<protein>
    <recommendedName>
        <fullName evidence="4">DUF1109 domain-containing protein</fullName>
    </recommendedName>
</protein>
<dbReference type="RefSeq" id="WP_121302162.1">
    <property type="nucleotide sequence ID" value="NZ_RBWW01000001.1"/>
</dbReference>
<keyword evidence="1" id="KW-1133">Transmembrane helix</keyword>
<evidence type="ECO:0008006" key="4">
    <source>
        <dbReference type="Google" id="ProtNLM"/>
    </source>
</evidence>
<feature type="transmembrane region" description="Helical" evidence="1">
    <location>
        <begin position="34"/>
        <end position="57"/>
    </location>
</feature>
<feature type="transmembrane region" description="Helical" evidence="1">
    <location>
        <begin position="122"/>
        <end position="142"/>
    </location>
</feature>
<evidence type="ECO:0000313" key="3">
    <source>
        <dbReference type="Proteomes" id="UP000268233"/>
    </source>
</evidence>
<sequence>MRFAIDSGKLLYALGVLFAAAALLYFVRDVVFNLSITVKAALLLLGFIALFVAGVALERDVLDVVAFALSGVTYVVFVGYVVVRYSPGETGTFLLLAASAGLFVGLGYALRAGIPTPSRRTAAAALGGLLIVSAVLVGADALSGGVTYDVQTNESVTVSVPETRQGGGGYPPVSRQIGTVTASNPSPFLRALNPPSVSSCLVGPAENPREDVWVDVDRDWDEDTLAGSTTKSYAITGEFRLDTNRTGQVTFAIERGSDCSVVRSEPTIAIQIDGDDSLD</sequence>
<evidence type="ECO:0000256" key="1">
    <source>
        <dbReference type="SAM" id="Phobius"/>
    </source>
</evidence>
<feature type="transmembrane region" description="Helical" evidence="1">
    <location>
        <begin position="10"/>
        <end position="28"/>
    </location>
</feature>
<dbReference type="Proteomes" id="UP000268233">
    <property type="component" value="Unassembled WGS sequence"/>
</dbReference>
<feature type="transmembrane region" description="Helical" evidence="1">
    <location>
        <begin position="64"/>
        <end position="85"/>
    </location>
</feature>
<gene>
    <name evidence="2" type="ORF">BDK61_0413</name>
</gene>
<dbReference type="EMBL" id="RBWW01000001">
    <property type="protein sequence ID" value="RKS81142.1"/>
    <property type="molecule type" value="Genomic_DNA"/>
</dbReference>
<evidence type="ECO:0000313" key="2">
    <source>
        <dbReference type="EMBL" id="RKS81142.1"/>
    </source>
</evidence>
<keyword evidence="3" id="KW-1185">Reference proteome</keyword>
<organism evidence="2 3">
    <name type="scientific">Haloarcula quadrata</name>
    <dbReference type="NCBI Taxonomy" id="182779"/>
    <lineage>
        <taxon>Archaea</taxon>
        <taxon>Methanobacteriati</taxon>
        <taxon>Methanobacteriota</taxon>
        <taxon>Stenosarchaea group</taxon>
        <taxon>Halobacteria</taxon>
        <taxon>Halobacteriales</taxon>
        <taxon>Haloarculaceae</taxon>
        <taxon>Haloarcula</taxon>
    </lineage>
</organism>